<name>K0KC77_WICCF</name>
<keyword evidence="3" id="KW-1185">Reference proteome</keyword>
<dbReference type="STRING" id="1206466.K0KC77"/>
<protein>
    <submittedName>
        <fullName evidence="2">Uncharacterized protein</fullName>
    </submittedName>
</protein>
<evidence type="ECO:0000313" key="2">
    <source>
        <dbReference type="EMBL" id="CCH40501.1"/>
    </source>
</evidence>
<sequence length="246" mass="28389">MKLPQFKMLSQLTKRSSAGFLKRHNTLQIATVRYQSNKTASSDEKTKAEVAAKVAKQKQLDKYNALSNQNLMKQQKQSSSQNSTPKKLKKVKKDYSAIPKVPSTKYFTYHEIAYDKLMNGHRPLLLFHRHTDELSALDNFFKPQHFWNTTAVGSDKLSEWNNVPYDSAYKLKPFTPPSSPQDKIKQTEEELTGFIDNMENSTPSKKSNASRSLKKGKASRRVKNRKTRGRIRPSYDFDYNNNPDDY</sequence>
<comment type="caution">
    <text evidence="2">The sequence shown here is derived from an EMBL/GenBank/DDBJ whole genome shotgun (WGS) entry which is preliminary data.</text>
</comment>
<dbReference type="InParanoid" id="K0KC77"/>
<feature type="compositionally biased region" description="Low complexity" evidence="1">
    <location>
        <begin position="236"/>
        <end position="246"/>
    </location>
</feature>
<reference evidence="2 3" key="1">
    <citation type="journal article" date="2012" name="Eukaryot. Cell">
        <title>Draft genome sequence of Wickerhamomyces ciferrii NRRL Y-1031 F-60-10.</title>
        <authorList>
            <person name="Schneider J."/>
            <person name="Andrea H."/>
            <person name="Blom J."/>
            <person name="Jaenicke S."/>
            <person name="Ruckert C."/>
            <person name="Schorsch C."/>
            <person name="Szczepanowski R."/>
            <person name="Farwick M."/>
            <person name="Goesmann A."/>
            <person name="Puhler A."/>
            <person name="Schaffer S."/>
            <person name="Tauch A."/>
            <person name="Kohler T."/>
            <person name="Brinkrolf K."/>
        </authorList>
    </citation>
    <scope>NUCLEOTIDE SEQUENCE [LARGE SCALE GENOMIC DNA]</scope>
    <source>
        <strain evidence="3">ATCC 14091 / BCRC 22168 / CBS 111 / JCM 3599 / NBRC 0793 / NRRL Y-1031 F-60-10</strain>
    </source>
</reference>
<gene>
    <name evidence="2" type="ORF">BN7_34</name>
</gene>
<proteinExistence type="predicted"/>
<dbReference type="Proteomes" id="UP000009328">
    <property type="component" value="Unassembled WGS sequence"/>
</dbReference>
<feature type="region of interest" description="Disordered" evidence="1">
    <location>
        <begin position="66"/>
        <end position="94"/>
    </location>
</feature>
<dbReference type="EMBL" id="CAIF01000001">
    <property type="protein sequence ID" value="CCH40501.1"/>
    <property type="molecule type" value="Genomic_DNA"/>
</dbReference>
<feature type="region of interest" description="Disordered" evidence="1">
    <location>
        <begin position="195"/>
        <end position="246"/>
    </location>
</feature>
<evidence type="ECO:0000313" key="3">
    <source>
        <dbReference type="Proteomes" id="UP000009328"/>
    </source>
</evidence>
<organism evidence="2 3">
    <name type="scientific">Wickerhamomyces ciferrii (strain ATCC 14091 / BCRC 22168 / CBS 111 / JCM 3599 / NBRC 0793 / NRRL Y-1031 F-60-10)</name>
    <name type="common">Yeast</name>
    <name type="synonym">Pichia ciferrii</name>
    <dbReference type="NCBI Taxonomy" id="1206466"/>
    <lineage>
        <taxon>Eukaryota</taxon>
        <taxon>Fungi</taxon>
        <taxon>Dikarya</taxon>
        <taxon>Ascomycota</taxon>
        <taxon>Saccharomycotina</taxon>
        <taxon>Saccharomycetes</taxon>
        <taxon>Phaffomycetales</taxon>
        <taxon>Wickerhamomycetaceae</taxon>
        <taxon>Wickerhamomyces</taxon>
    </lineage>
</organism>
<feature type="compositionally biased region" description="Low complexity" evidence="1">
    <location>
        <begin position="66"/>
        <end position="83"/>
    </location>
</feature>
<dbReference type="HOGENOM" id="CLU_1129824_0_0_1"/>
<evidence type="ECO:0000256" key="1">
    <source>
        <dbReference type="SAM" id="MobiDB-lite"/>
    </source>
</evidence>
<accession>K0KC77</accession>
<dbReference type="AlphaFoldDB" id="K0KC77"/>
<feature type="compositionally biased region" description="Polar residues" evidence="1">
    <location>
        <begin position="198"/>
        <end position="211"/>
    </location>
</feature>
<dbReference type="FunCoup" id="K0KC77">
    <property type="interactions" value="25"/>
</dbReference>
<feature type="compositionally biased region" description="Basic residues" evidence="1">
    <location>
        <begin position="212"/>
        <end position="231"/>
    </location>
</feature>